<dbReference type="InterPro" id="IPR008863">
    <property type="entry name" value="Toxic_anion-R_TelA"/>
</dbReference>
<dbReference type="RefSeq" id="WP_146953209.1">
    <property type="nucleotide sequence ID" value="NZ_BAABBJ010000007.1"/>
</dbReference>
<dbReference type="PANTHER" id="PTHR38432">
    <property type="entry name" value="TELA-LIKE PROTEIN SAOUHSC_01408"/>
    <property type="match status" value="1"/>
</dbReference>
<name>A0A512PE29_9CELL</name>
<comment type="similarity">
    <text evidence="1">Belongs to the TelA family.</text>
</comment>
<reference evidence="2 3" key="1">
    <citation type="submission" date="2019-07" db="EMBL/GenBank/DDBJ databases">
        <title>Whole genome shotgun sequence of Cellulomonas soli NBRC 109434.</title>
        <authorList>
            <person name="Hosoyama A."/>
            <person name="Uohara A."/>
            <person name="Ohji S."/>
            <person name="Ichikawa N."/>
        </authorList>
    </citation>
    <scope>NUCLEOTIDE SEQUENCE [LARGE SCALE GENOMIC DNA]</scope>
    <source>
        <strain evidence="2 3">NBRC 109434</strain>
    </source>
</reference>
<protein>
    <submittedName>
        <fullName evidence="2">Toxic anion resistance protein</fullName>
    </submittedName>
</protein>
<dbReference type="PANTHER" id="PTHR38432:SF1">
    <property type="entry name" value="TELA-LIKE PROTEIN SAOUHSC_01408"/>
    <property type="match status" value="1"/>
</dbReference>
<dbReference type="Pfam" id="PF05816">
    <property type="entry name" value="TelA"/>
    <property type="match status" value="1"/>
</dbReference>
<dbReference type="Proteomes" id="UP000321798">
    <property type="component" value="Unassembled WGS sequence"/>
</dbReference>
<dbReference type="AlphaFoldDB" id="A0A512PE29"/>
<dbReference type="EMBL" id="BKAL01000007">
    <property type="protein sequence ID" value="GEP69461.1"/>
    <property type="molecule type" value="Genomic_DNA"/>
</dbReference>
<comment type="caution">
    <text evidence="2">The sequence shown here is derived from an EMBL/GenBank/DDBJ whole genome shotgun (WGS) entry which is preliminary data.</text>
</comment>
<evidence type="ECO:0000313" key="3">
    <source>
        <dbReference type="Proteomes" id="UP000321798"/>
    </source>
</evidence>
<evidence type="ECO:0000313" key="2">
    <source>
        <dbReference type="EMBL" id="GEP69461.1"/>
    </source>
</evidence>
<organism evidence="2 3">
    <name type="scientific">Cellulomonas soli</name>
    <dbReference type="NCBI Taxonomy" id="931535"/>
    <lineage>
        <taxon>Bacteria</taxon>
        <taxon>Bacillati</taxon>
        <taxon>Actinomycetota</taxon>
        <taxon>Actinomycetes</taxon>
        <taxon>Micrococcales</taxon>
        <taxon>Cellulomonadaceae</taxon>
        <taxon>Cellulomonas</taxon>
    </lineage>
</organism>
<accession>A0A512PE29</accession>
<evidence type="ECO:0000256" key="1">
    <source>
        <dbReference type="ARBA" id="ARBA00005541"/>
    </source>
</evidence>
<sequence length="415" mass="44297">MTQDPSAAQGVAPLAPPTPLEAPFALTAPEPVKPVALTAAPAMAPAVDPQVVPGLDAKVDSYLSSLTASPAGSPQFAAQAADVRTMGDADIRHAAESSNRLLQTPVNAIREGGLASGSKVGSTLLDLRRTVEDLDPSGAQGARKILGFIPMGDKIVDYFRKYQSAQSHLDAILHALRDGQDELRRDNVALTMEKTALWEAMGRLNQYVYVSERLDARLSAAIADLEATDPDRARALRDDVLFYVRQKHQDLLTQLSVSIQNYLAIDILVRNNVELVKGVDRAATTTMSALRTAVIVSQALSNQKLVLDQISGLNATTSDLIERTSVMLKDNSAAIQQQAASATIGLPQLQAAFANIYATMDAIDSFKVQALDSMAATIGTLETEVGKSQSYLARVQQRDERLAAGALDLDPTAGR</sequence>
<gene>
    <name evidence="2" type="ORF">CSO01_21760</name>
</gene>
<proteinExistence type="inferred from homology"/>
<dbReference type="OrthoDB" id="1654346at2"/>
<keyword evidence="3" id="KW-1185">Reference proteome</keyword>